<dbReference type="InParanoid" id="A0A165QDY0"/>
<evidence type="ECO:0000313" key="3">
    <source>
        <dbReference type="Proteomes" id="UP000077266"/>
    </source>
</evidence>
<gene>
    <name evidence="2" type="ORF">EXIGLDRAFT_711207</name>
</gene>
<protein>
    <recommendedName>
        <fullName evidence="1">Helitron helicase-like domain-containing protein</fullName>
    </recommendedName>
</protein>
<reference evidence="2 3" key="1">
    <citation type="journal article" date="2016" name="Mol. Biol. Evol.">
        <title>Comparative Genomics of Early-Diverging Mushroom-Forming Fungi Provides Insights into the Origins of Lignocellulose Decay Capabilities.</title>
        <authorList>
            <person name="Nagy L.G."/>
            <person name="Riley R."/>
            <person name="Tritt A."/>
            <person name="Adam C."/>
            <person name="Daum C."/>
            <person name="Floudas D."/>
            <person name="Sun H."/>
            <person name="Yadav J.S."/>
            <person name="Pangilinan J."/>
            <person name="Larsson K.H."/>
            <person name="Matsuura K."/>
            <person name="Barry K."/>
            <person name="Labutti K."/>
            <person name="Kuo R."/>
            <person name="Ohm R.A."/>
            <person name="Bhattacharya S.S."/>
            <person name="Shirouzu T."/>
            <person name="Yoshinaga Y."/>
            <person name="Martin F.M."/>
            <person name="Grigoriev I.V."/>
            <person name="Hibbett D.S."/>
        </authorList>
    </citation>
    <scope>NUCLEOTIDE SEQUENCE [LARGE SCALE GENOMIC DNA]</scope>
    <source>
        <strain evidence="2 3">HHB12029</strain>
    </source>
</reference>
<evidence type="ECO:0000259" key="1">
    <source>
        <dbReference type="Pfam" id="PF14214"/>
    </source>
</evidence>
<organism evidence="2 3">
    <name type="scientific">Exidia glandulosa HHB12029</name>
    <dbReference type="NCBI Taxonomy" id="1314781"/>
    <lineage>
        <taxon>Eukaryota</taxon>
        <taxon>Fungi</taxon>
        <taxon>Dikarya</taxon>
        <taxon>Basidiomycota</taxon>
        <taxon>Agaricomycotina</taxon>
        <taxon>Agaricomycetes</taxon>
        <taxon>Auriculariales</taxon>
        <taxon>Exidiaceae</taxon>
        <taxon>Exidia</taxon>
    </lineage>
</organism>
<dbReference type="OrthoDB" id="3254930at2759"/>
<dbReference type="STRING" id="1314781.A0A165QDY0"/>
<dbReference type="InterPro" id="IPR025476">
    <property type="entry name" value="Helitron_helicase-like"/>
</dbReference>
<name>A0A165QDY0_EXIGL</name>
<keyword evidence="3" id="KW-1185">Reference proteome</keyword>
<feature type="domain" description="Helitron helicase-like" evidence="1">
    <location>
        <begin position="3"/>
        <end position="205"/>
    </location>
</feature>
<evidence type="ECO:0000313" key="2">
    <source>
        <dbReference type="EMBL" id="KZW03468.1"/>
    </source>
</evidence>
<dbReference type="AlphaFoldDB" id="A0A165QDY0"/>
<dbReference type="EMBL" id="KV425883">
    <property type="protein sequence ID" value="KZW03468.1"/>
    <property type="molecule type" value="Genomic_DNA"/>
</dbReference>
<dbReference type="Pfam" id="PF14214">
    <property type="entry name" value="Helitron_like_N"/>
    <property type="match status" value="1"/>
</dbReference>
<sequence>MYHDKRFQFDKEFAIMAFNQEQVVKGSQAGVFLSSKSKYQRLVDLILSLNIDVFINLADKLVHSPNTKPETAEESACFRVLSELDMVNAHVPGSITAKRYQRNELWSLLAYQGAPSWFVTFSPADVRHPLCLYYASSDREFDARQISLLDPATKWYRVANNAVASARFFHYVVEAFIAEILKWKTASTGLFGETNAFYGTVEQQGQLQLIIFSRKPTGISVEIAVGLMASEFVRAGFLEN</sequence>
<proteinExistence type="predicted"/>
<accession>A0A165QDY0</accession>
<dbReference type="Proteomes" id="UP000077266">
    <property type="component" value="Unassembled WGS sequence"/>
</dbReference>